<protein>
    <submittedName>
        <fullName evidence="3">Uncharacterized protein</fullName>
    </submittedName>
</protein>
<reference evidence="3 4" key="1">
    <citation type="submission" date="2020-08" db="EMBL/GenBank/DDBJ databases">
        <title>Genomic Encyclopedia of Type Strains, Phase IV (KMG-IV): sequencing the most valuable type-strain genomes for metagenomic binning, comparative biology and taxonomic classification.</title>
        <authorList>
            <person name="Goeker M."/>
        </authorList>
    </citation>
    <scope>NUCLEOTIDE SEQUENCE [LARGE SCALE GENOMIC DNA]</scope>
    <source>
        <strain evidence="3 4">DSM 29007</strain>
    </source>
</reference>
<evidence type="ECO:0000256" key="1">
    <source>
        <dbReference type="SAM" id="Phobius"/>
    </source>
</evidence>
<evidence type="ECO:0000256" key="2">
    <source>
        <dbReference type="SAM" id="SignalP"/>
    </source>
</evidence>
<proteinExistence type="predicted"/>
<dbReference type="AlphaFoldDB" id="A0A841GS01"/>
<gene>
    <name evidence="3" type="ORF">HNQ61_001587</name>
</gene>
<keyword evidence="1" id="KW-0472">Membrane</keyword>
<dbReference type="PROSITE" id="PS51257">
    <property type="entry name" value="PROKAR_LIPOPROTEIN"/>
    <property type="match status" value="1"/>
</dbReference>
<feature type="signal peptide" evidence="2">
    <location>
        <begin position="1"/>
        <end position="22"/>
    </location>
</feature>
<evidence type="ECO:0000313" key="4">
    <source>
        <dbReference type="Proteomes" id="UP000582837"/>
    </source>
</evidence>
<keyword evidence="4" id="KW-1185">Reference proteome</keyword>
<keyword evidence="1" id="KW-0812">Transmembrane</keyword>
<feature type="chain" id="PRO_5032866845" evidence="2">
    <location>
        <begin position="23"/>
        <end position="124"/>
    </location>
</feature>
<keyword evidence="1" id="KW-1133">Transmembrane helix</keyword>
<comment type="caution">
    <text evidence="3">The sequence shown here is derived from an EMBL/GenBank/DDBJ whole genome shotgun (WGS) entry which is preliminary data.</text>
</comment>
<organism evidence="3 4">
    <name type="scientific">Longimicrobium terrae</name>
    <dbReference type="NCBI Taxonomy" id="1639882"/>
    <lineage>
        <taxon>Bacteria</taxon>
        <taxon>Pseudomonadati</taxon>
        <taxon>Gemmatimonadota</taxon>
        <taxon>Longimicrobiia</taxon>
        <taxon>Longimicrobiales</taxon>
        <taxon>Longimicrobiaceae</taxon>
        <taxon>Longimicrobium</taxon>
    </lineage>
</organism>
<dbReference type="Proteomes" id="UP000582837">
    <property type="component" value="Unassembled WGS sequence"/>
</dbReference>
<evidence type="ECO:0000313" key="3">
    <source>
        <dbReference type="EMBL" id="MBB6069970.1"/>
    </source>
</evidence>
<dbReference type="EMBL" id="JACHIA010000003">
    <property type="protein sequence ID" value="MBB6069970.1"/>
    <property type="molecule type" value="Genomic_DNA"/>
</dbReference>
<name>A0A841GS01_9BACT</name>
<feature type="transmembrane region" description="Helical" evidence="1">
    <location>
        <begin position="100"/>
        <end position="120"/>
    </location>
</feature>
<keyword evidence="2" id="KW-0732">Signal</keyword>
<dbReference type="RefSeq" id="WP_170039603.1">
    <property type="nucleotide sequence ID" value="NZ_JABDTL010000002.1"/>
</dbReference>
<sequence length="124" mass="12572">MRRLRFLAVTSILLACAPGSLASQAVFASRTVLAAPSVDPRLVAPLTNSGARAPSDLDGITAGKRPWWAFPAAGLLAGGALGAAAIYVDCRHTECIGAESFVVLSAGAGATLGGITELIVRALR</sequence>
<accession>A0A841GS01</accession>
<feature type="transmembrane region" description="Helical" evidence="1">
    <location>
        <begin position="67"/>
        <end position="88"/>
    </location>
</feature>